<dbReference type="GO" id="GO:1902065">
    <property type="term" value="P:response to L-glutamate"/>
    <property type="evidence" value="ECO:0007669"/>
    <property type="project" value="UniProtKB-ARBA"/>
</dbReference>
<feature type="region of interest" description="Disordered" evidence="11">
    <location>
        <begin position="254"/>
        <end position="285"/>
    </location>
</feature>
<dbReference type="EC" id="2.7.11.25" evidence="2"/>
<dbReference type="GO" id="GO:0004709">
    <property type="term" value="F:MAP kinase kinase kinase activity"/>
    <property type="evidence" value="ECO:0007669"/>
    <property type="project" value="UniProtKB-EC"/>
</dbReference>
<keyword evidence="4" id="KW-0808">Transferase</keyword>
<accession>A0A118JZ01</accession>
<dbReference type="SUPFAM" id="SSF56112">
    <property type="entry name" value="Protein kinase-like (PK-like)"/>
    <property type="match status" value="1"/>
</dbReference>
<protein>
    <recommendedName>
        <fullName evidence="2">mitogen-activated protein kinase kinase kinase</fullName>
        <ecNumber evidence="2">2.7.11.25</ecNumber>
    </recommendedName>
</protein>
<dbReference type="GO" id="GO:0005737">
    <property type="term" value="C:cytoplasm"/>
    <property type="evidence" value="ECO:0007669"/>
    <property type="project" value="TreeGrafter"/>
</dbReference>
<dbReference type="STRING" id="59895.A0A118JZ01"/>
<dbReference type="InterPro" id="IPR008271">
    <property type="entry name" value="Ser/Thr_kinase_AS"/>
</dbReference>
<dbReference type="GO" id="GO:0005524">
    <property type="term" value="F:ATP binding"/>
    <property type="evidence" value="ECO:0007669"/>
    <property type="project" value="UniProtKB-UniRule"/>
</dbReference>
<feature type="compositionally biased region" description="Low complexity" evidence="11">
    <location>
        <begin position="257"/>
        <end position="279"/>
    </location>
</feature>
<comment type="caution">
    <text evidence="13">The sequence shown here is derived from an EMBL/GenBank/DDBJ whole genome shotgun (WGS) entry which is preliminary data.</text>
</comment>
<dbReference type="EMBL" id="LEKV01003620">
    <property type="protein sequence ID" value="KVH99311.1"/>
    <property type="molecule type" value="Genomic_DNA"/>
</dbReference>
<evidence type="ECO:0000256" key="10">
    <source>
        <dbReference type="PROSITE-ProRule" id="PRU10141"/>
    </source>
</evidence>
<dbReference type="InterPro" id="IPR011009">
    <property type="entry name" value="Kinase-like_dom_sf"/>
</dbReference>
<evidence type="ECO:0000256" key="9">
    <source>
        <dbReference type="ARBA" id="ARBA00048329"/>
    </source>
</evidence>
<dbReference type="PANTHER" id="PTHR48016:SF29">
    <property type="entry name" value="MITOGEN-ACTIVATED PROTEIN KINASE KINASE KINASE 1-RELATED"/>
    <property type="match status" value="1"/>
</dbReference>
<feature type="region of interest" description="Disordered" evidence="11">
    <location>
        <begin position="172"/>
        <end position="191"/>
    </location>
</feature>
<reference evidence="13 14" key="1">
    <citation type="journal article" date="2016" name="Sci. Rep.">
        <title>The genome sequence of the outbreeding globe artichoke constructed de novo incorporating a phase-aware low-pass sequencing strategy of F1 progeny.</title>
        <authorList>
            <person name="Scaglione D."/>
            <person name="Reyes-Chin-Wo S."/>
            <person name="Acquadro A."/>
            <person name="Froenicke L."/>
            <person name="Portis E."/>
            <person name="Beitel C."/>
            <person name="Tirone M."/>
            <person name="Mauro R."/>
            <person name="Lo Monaco A."/>
            <person name="Mauromicale G."/>
            <person name="Faccioli P."/>
            <person name="Cattivelli L."/>
            <person name="Rieseberg L."/>
            <person name="Michelmore R."/>
            <person name="Lanteri S."/>
        </authorList>
    </citation>
    <scope>NUCLEOTIDE SEQUENCE [LARGE SCALE GENOMIC DNA]</scope>
    <source>
        <strain evidence="13">2C</strain>
    </source>
</reference>
<dbReference type="SMART" id="SM00220">
    <property type="entry name" value="S_TKc"/>
    <property type="match status" value="1"/>
</dbReference>
<name>A0A118JZ01_CYNCS</name>
<dbReference type="PROSITE" id="PS00108">
    <property type="entry name" value="PROTEIN_KINASE_ST"/>
    <property type="match status" value="1"/>
</dbReference>
<feature type="compositionally biased region" description="Basic residues" evidence="11">
    <location>
        <begin position="14"/>
        <end position="23"/>
    </location>
</feature>
<feature type="binding site" evidence="10">
    <location>
        <position position="328"/>
    </location>
    <ligand>
        <name>ATP</name>
        <dbReference type="ChEBI" id="CHEBI:30616"/>
    </ligand>
</feature>
<evidence type="ECO:0000256" key="1">
    <source>
        <dbReference type="ARBA" id="ARBA00006529"/>
    </source>
</evidence>
<keyword evidence="5 10" id="KW-0547">Nucleotide-binding</keyword>
<evidence type="ECO:0000256" key="3">
    <source>
        <dbReference type="ARBA" id="ARBA00022527"/>
    </source>
</evidence>
<dbReference type="InterPro" id="IPR000719">
    <property type="entry name" value="Prot_kinase_dom"/>
</dbReference>
<dbReference type="Gene3D" id="1.10.510.10">
    <property type="entry name" value="Transferase(Phosphotransferase) domain 1"/>
    <property type="match status" value="1"/>
</dbReference>
<evidence type="ECO:0000256" key="5">
    <source>
        <dbReference type="ARBA" id="ARBA00022741"/>
    </source>
</evidence>
<comment type="similarity">
    <text evidence="1">Belongs to the protein kinase superfamily. STE Ser/Thr protein kinase family. MAP kinase kinase kinase subfamily.</text>
</comment>
<keyword evidence="7 10" id="KW-0067">ATP-binding</keyword>
<keyword evidence="14" id="KW-1185">Reference proteome</keyword>
<evidence type="ECO:0000313" key="13">
    <source>
        <dbReference type="EMBL" id="KVH99311.1"/>
    </source>
</evidence>
<evidence type="ECO:0000313" key="14">
    <source>
        <dbReference type="Proteomes" id="UP000243975"/>
    </source>
</evidence>
<dbReference type="InterPro" id="IPR050538">
    <property type="entry name" value="MAP_kinase_kinase_kinase"/>
</dbReference>
<dbReference type="PROSITE" id="PS00107">
    <property type="entry name" value="PROTEIN_KINASE_ATP"/>
    <property type="match status" value="1"/>
</dbReference>
<dbReference type="OMA" id="IAITHWQ"/>
<evidence type="ECO:0000256" key="7">
    <source>
        <dbReference type="ARBA" id="ARBA00022840"/>
    </source>
</evidence>
<evidence type="ECO:0000256" key="2">
    <source>
        <dbReference type="ARBA" id="ARBA00012406"/>
    </source>
</evidence>
<keyword evidence="3" id="KW-0723">Serine/threonine-protein kinase</keyword>
<keyword evidence="6 13" id="KW-0418">Kinase</keyword>
<dbReference type="PROSITE" id="PS50011">
    <property type="entry name" value="PROTEIN_KINASE_DOM"/>
    <property type="match status" value="1"/>
</dbReference>
<dbReference type="Gramene" id="KVH99311">
    <property type="protein sequence ID" value="KVH99311"/>
    <property type="gene ID" value="Ccrd_022458"/>
</dbReference>
<feature type="domain" description="Protein kinase" evidence="12">
    <location>
        <begin position="300"/>
        <end position="553"/>
    </location>
</feature>
<dbReference type="FunFam" id="1.10.510.10:FF:000359">
    <property type="entry name" value="Mitogen-activated protein kinase 1, putative, expressed"/>
    <property type="match status" value="1"/>
</dbReference>
<evidence type="ECO:0000256" key="11">
    <source>
        <dbReference type="SAM" id="MobiDB-lite"/>
    </source>
</evidence>
<sequence>MHNLSQFLVINGDRRKKKKTPRKPKLERMNAKRNIDYEFSTTSTSSSSEEPASVRLRSAAIRGTRSLELPPLSDGTSLRIDGSDVGQLEIIYRRLGLESPEDFGIPLSSWEARKIRSTSDLIRRSPLNFETDHGTNAVEHEQPAENVESRRDDIIRVTSAAVEQTSDAVRVSGSNRAGNGIKGVRPPLLSPPSPSISKPLMHHDAGCEWDIVRTFPSLEGSSAHVNQQGFSLHEEEEADVENVRTRLEGATLSGSCSFTTSNEDDSSSSTTEPASSISPNGYGSNISTNGRFRHIAITHWQRGELLGRGSFGSVYEGICDGGYFIAVKEVSLLDQGEQGRQSVLQLEQEIVLLSQFEHENIDASKLYIFLELVTKGSLLSLYRRYHLQDCQVSSYTRQILHGLKYLHDQSVVHRDVKCANILVDANGSVKLADFGLAKAAKLNDVKSCKGTAFWMAPEVVNNKNNGYGLAADIWSLGCTVLEMLTRQIPYSPYLTAWYSCDEQMPALFRIGRGLPPPIPNSLSREARDFISQCLHVNPRDRPTATQLLDHPFVSRPLPSFSDYVSGHSRLGVKTE</sequence>
<organism evidence="13 14">
    <name type="scientific">Cynara cardunculus var. scolymus</name>
    <name type="common">Globe artichoke</name>
    <name type="synonym">Cynara scolymus</name>
    <dbReference type="NCBI Taxonomy" id="59895"/>
    <lineage>
        <taxon>Eukaryota</taxon>
        <taxon>Viridiplantae</taxon>
        <taxon>Streptophyta</taxon>
        <taxon>Embryophyta</taxon>
        <taxon>Tracheophyta</taxon>
        <taxon>Spermatophyta</taxon>
        <taxon>Magnoliopsida</taxon>
        <taxon>eudicotyledons</taxon>
        <taxon>Gunneridae</taxon>
        <taxon>Pentapetalae</taxon>
        <taxon>asterids</taxon>
        <taxon>campanulids</taxon>
        <taxon>Asterales</taxon>
        <taxon>Asteraceae</taxon>
        <taxon>Carduoideae</taxon>
        <taxon>Cardueae</taxon>
        <taxon>Carduinae</taxon>
        <taxon>Cynara</taxon>
    </lineage>
</organism>
<evidence type="ECO:0000256" key="4">
    <source>
        <dbReference type="ARBA" id="ARBA00022679"/>
    </source>
</evidence>
<dbReference type="AlphaFoldDB" id="A0A118JZ01"/>
<evidence type="ECO:0000256" key="8">
    <source>
        <dbReference type="ARBA" id="ARBA00047559"/>
    </source>
</evidence>
<evidence type="ECO:0000259" key="12">
    <source>
        <dbReference type="PROSITE" id="PS50011"/>
    </source>
</evidence>
<proteinExistence type="inferred from homology"/>
<gene>
    <name evidence="13" type="ORF">Ccrd_022458</name>
</gene>
<dbReference type="PANTHER" id="PTHR48016">
    <property type="entry name" value="MAP KINASE KINASE KINASE SSK2-RELATED-RELATED"/>
    <property type="match status" value="1"/>
</dbReference>
<dbReference type="Proteomes" id="UP000243975">
    <property type="component" value="Unassembled WGS sequence"/>
</dbReference>
<dbReference type="InterPro" id="IPR017441">
    <property type="entry name" value="Protein_kinase_ATP_BS"/>
</dbReference>
<feature type="region of interest" description="Disordered" evidence="11">
    <location>
        <begin position="10"/>
        <end position="53"/>
    </location>
</feature>
<comment type="catalytic activity">
    <reaction evidence="9">
        <text>L-seryl-[protein] + ATP = O-phospho-L-seryl-[protein] + ADP + H(+)</text>
        <dbReference type="Rhea" id="RHEA:17989"/>
        <dbReference type="Rhea" id="RHEA-COMP:9863"/>
        <dbReference type="Rhea" id="RHEA-COMP:11604"/>
        <dbReference type="ChEBI" id="CHEBI:15378"/>
        <dbReference type="ChEBI" id="CHEBI:29999"/>
        <dbReference type="ChEBI" id="CHEBI:30616"/>
        <dbReference type="ChEBI" id="CHEBI:83421"/>
        <dbReference type="ChEBI" id="CHEBI:456216"/>
        <dbReference type="EC" id="2.7.11.25"/>
    </reaction>
</comment>
<dbReference type="Pfam" id="PF00069">
    <property type="entry name" value="Pkinase"/>
    <property type="match status" value="1"/>
</dbReference>
<comment type="catalytic activity">
    <reaction evidence="8">
        <text>L-threonyl-[protein] + ATP = O-phospho-L-threonyl-[protein] + ADP + H(+)</text>
        <dbReference type="Rhea" id="RHEA:46608"/>
        <dbReference type="Rhea" id="RHEA-COMP:11060"/>
        <dbReference type="Rhea" id="RHEA-COMP:11605"/>
        <dbReference type="ChEBI" id="CHEBI:15378"/>
        <dbReference type="ChEBI" id="CHEBI:30013"/>
        <dbReference type="ChEBI" id="CHEBI:30616"/>
        <dbReference type="ChEBI" id="CHEBI:61977"/>
        <dbReference type="ChEBI" id="CHEBI:456216"/>
        <dbReference type="EC" id="2.7.11.25"/>
    </reaction>
</comment>
<feature type="compositionally biased region" description="Basic and acidic residues" evidence="11">
    <location>
        <begin position="24"/>
        <end position="36"/>
    </location>
</feature>
<evidence type="ECO:0000256" key="6">
    <source>
        <dbReference type="ARBA" id="ARBA00022777"/>
    </source>
</evidence>